<dbReference type="PANTHER" id="PTHR31616:SF0">
    <property type="entry name" value="GLUCAN 1,4-ALPHA-GLUCOSIDASE"/>
    <property type="match status" value="1"/>
</dbReference>
<keyword evidence="4" id="KW-1185">Reference proteome</keyword>
<feature type="domain" description="GH15-like" evidence="1">
    <location>
        <begin position="224"/>
        <end position="581"/>
    </location>
</feature>
<evidence type="ECO:0000259" key="2">
    <source>
        <dbReference type="Pfam" id="PF19291"/>
    </source>
</evidence>
<dbReference type="GO" id="GO:0005975">
    <property type="term" value="P:carbohydrate metabolic process"/>
    <property type="evidence" value="ECO:0007669"/>
    <property type="project" value="InterPro"/>
</dbReference>
<dbReference type="Pfam" id="PF00723">
    <property type="entry name" value="Glyco_hydro_15"/>
    <property type="match status" value="1"/>
</dbReference>
<dbReference type="InterPro" id="IPR045582">
    <property type="entry name" value="Trehalase-like_N"/>
</dbReference>
<evidence type="ECO:0000313" key="3">
    <source>
        <dbReference type="EMBL" id="OYN89439.1"/>
    </source>
</evidence>
<protein>
    <submittedName>
        <fullName evidence="3">Glycoside hydrolase family 15</fullName>
    </submittedName>
</protein>
<dbReference type="Pfam" id="PF19291">
    <property type="entry name" value="TREH_N"/>
    <property type="match status" value="1"/>
</dbReference>
<accession>A0A255ED07</accession>
<dbReference type="SUPFAM" id="SSF48208">
    <property type="entry name" value="Six-hairpin glycosidases"/>
    <property type="match status" value="1"/>
</dbReference>
<name>A0A255ED07_9ACTN</name>
<gene>
    <name evidence="3" type="ORF">CGZ91_11135</name>
</gene>
<dbReference type="Proteomes" id="UP000216300">
    <property type="component" value="Unassembled WGS sequence"/>
</dbReference>
<sequence length="591" mass="66776">MSHTPLEDYALLTNCATAALVSRDGSIDWWCPPRFDSPAVFAKLLGSQDNGHWLLRIVDAEVVERTYLPDTFVLQTRWRGEHGEAVVTELLQEVSDGHHTLQRNVEVVSGEVLVHQELRMRPNYGERLPWVRRRAIGEVEVLVGISGPTGLVLRGPLPHAHDAAHTSQHRLAAGTKETWTLTWFPSHEVPPVQEDPDVDLARTIKDWRDWAATMVNADDPAVRRSLLVLRGLTHYATGGVIAAPTASLPEEFGGIRNWDYRFVWLRDSALSIEAMIAYGLDEHSWRDWLLRAIAGDVHDPKIMYRIDGAYVETELELSHLSGYEDSVPVRIGNGAADQYQADVVGEVMIALQRFREAGVAEDPNSWALQRALLDYCERRIDDKDQGIWEMRGEEHYFTHGRVMLWAAFDCGVRAVETQELPGPVERWRGLRGRLRTEIEERGWNAEIDSFTQTYGSAEVDASLLMIPHTGFCAWDDPRMLGTVARIERDLVDDHGLLHRYRTQAKLDGLAGDEYPFLLCCFWLVESYARTGQLERAEQLYEQLVSYGGELDLLAEEYSPAHGRLAGNYPQAFSHLGLVQAAEAIRESRAGR</sequence>
<dbReference type="OrthoDB" id="3902805at2"/>
<organism evidence="3 4">
    <name type="scientific">Parenemella sanctibonifatiensis</name>
    <dbReference type="NCBI Taxonomy" id="2016505"/>
    <lineage>
        <taxon>Bacteria</taxon>
        <taxon>Bacillati</taxon>
        <taxon>Actinomycetota</taxon>
        <taxon>Actinomycetes</taxon>
        <taxon>Propionibacteriales</taxon>
        <taxon>Propionibacteriaceae</taxon>
        <taxon>Parenemella</taxon>
    </lineage>
</organism>
<dbReference type="AlphaFoldDB" id="A0A255ED07"/>
<reference evidence="3 4" key="1">
    <citation type="submission" date="2017-07" db="EMBL/GenBank/DDBJ databases">
        <title>Draft whole genome sequences of clinical Proprionibacteriaceae strains.</title>
        <authorList>
            <person name="Bernier A.-M."/>
            <person name="Bernard K."/>
            <person name="Domingo M.-C."/>
        </authorList>
    </citation>
    <scope>NUCLEOTIDE SEQUENCE [LARGE SCALE GENOMIC DNA]</scope>
    <source>
        <strain evidence="3 4">NML 150081</strain>
    </source>
</reference>
<dbReference type="EMBL" id="NMVJ01000009">
    <property type="protein sequence ID" value="OYN89439.1"/>
    <property type="molecule type" value="Genomic_DNA"/>
</dbReference>
<keyword evidence="3" id="KW-0378">Hydrolase</keyword>
<dbReference type="InterPro" id="IPR011613">
    <property type="entry name" value="GH15-like"/>
</dbReference>
<proteinExistence type="predicted"/>
<dbReference type="GO" id="GO:0004553">
    <property type="term" value="F:hydrolase activity, hydrolyzing O-glycosyl compounds"/>
    <property type="evidence" value="ECO:0007669"/>
    <property type="project" value="UniProtKB-ARBA"/>
</dbReference>
<evidence type="ECO:0000259" key="1">
    <source>
        <dbReference type="Pfam" id="PF00723"/>
    </source>
</evidence>
<comment type="caution">
    <text evidence="3">The sequence shown here is derived from an EMBL/GenBank/DDBJ whole genome shotgun (WGS) entry which is preliminary data.</text>
</comment>
<dbReference type="InterPro" id="IPR012341">
    <property type="entry name" value="6hp_glycosidase-like_sf"/>
</dbReference>
<dbReference type="InterPro" id="IPR008928">
    <property type="entry name" value="6-hairpin_glycosidase_sf"/>
</dbReference>
<dbReference type="Gene3D" id="1.50.10.10">
    <property type="match status" value="1"/>
</dbReference>
<evidence type="ECO:0000313" key="4">
    <source>
        <dbReference type="Proteomes" id="UP000216300"/>
    </source>
</evidence>
<feature type="domain" description="Trehalase-like N-terminal" evidence="2">
    <location>
        <begin position="3"/>
        <end position="127"/>
    </location>
</feature>
<dbReference type="PANTHER" id="PTHR31616">
    <property type="entry name" value="TREHALASE"/>
    <property type="match status" value="1"/>
</dbReference>
<dbReference type="RefSeq" id="WP_094455182.1">
    <property type="nucleotide sequence ID" value="NZ_NMVJ01000009.1"/>
</dbReference>